<dbReference type="Proteomes" id="UP000533469">
    <property type="component" value="Unassembled WGS sequence"/>
</dbReference>
<reference evidence="2 3" key="1">
    <citation type="submission" date="2020-08" db="EMBL/GenBank/DDBJ databases">
        <title>Genomic Encyclopedia of Type Strains, Phase IV (KMG-IV): sequencing the most valuable type-strain genomes for metagenomic binning, comparative biology and taxonomic classification.</title>
        <authorList>
            <person name="Goeker M."/>
        </authorList>
    </citation>
    <scope>NUCLEOTIDE SEQUENCE [LARGE SCALE GENOMIC DNA]</scope>
    <source>
        <strain evidence="2 3">DSM 5895</strain>
    </source>
</reference>
<evidence type="ECO:0000256" key="1">
    <source>
        <dbReference type="SAM" id="MobiDB-lite"/>
    </source>
</evidence>
<organism evidence="2 3">
    <name type="scientific">Ancylobacter tetraedralis</name>
    <dbReference type="NCBI Taxonomy" id="217068"/>
    <lineage>
        <taxon>Bacteria</taxon>
        <taxon>Pseudomonadati</taxon>
        <taxon>Pseudomonadota</taxon>
        <taxon>Alphaproteobacteria</taxon>
        <taxon>Hyphomicrobiales</taxon>
        <taxon>Xanthobacteraceae</taxon>
        <taxon>Ancylobacter</taxon>
    </lineage>
</organism>
<feature type="region of interest" description="Disordered" evidence="1">
    <location>
        <begin position="53"/>
        <end position="81"/>
    </location>
</feature>
<dbReference type="RefSeq" id="WP_183191468.1">
    <property type="nucleotide sequence ID" value="NZ_JACICD010000009.1"/>
</dbReference>
<keyword evidence="3" id="KW-1185">Reference proteome</keyword>
<dbReference type="EMBL" id="JACICD010000009">
    <property type="protein sequence ID" value="MBB3773326.1"/>
    <property type="molecule type" value="Genomic_DNA"/>
</dbReference>
<sequence length="81" mass="8780">MAPKSSGNGGNSFVRCVFFTGFRCPQRLLRWHMALAEAILRAPAYTLNGKIRMGPKVGPQSTPKKKAIISNGLHGNLAGRE</sequence>
<protein>
    <submittedName>
        <fullName evidence="2">Uncharacterized protein</fullName>
    </submittedName>
</protein>
<proteinExistence type="predicted"/>
<gene>
    <name evidence="2" type="ORF">FHS55_003959</name>
</gene>
<evidence type="ECO:0000313" key="3">
    <source>
        <dbReference type="Proteomes" id="UP000533469"/>
    </source>
</evidence>
<comment type="caution">
    <text evidence="2">The sequence shown here is derived from an EMBL/GenBank/DDBJ whole genome shotgun (WGS) entry which is preliminary data.</text>
</comment>
<evidence type="ECO:0000313" key="2">
    <source>
        <dbReference type="EMBL" id="MBB3773326.1"/>
    </source>
</evidence>
<name>A0A839ZF99_9HYPH</name>
<dbReference type="AlphaFoldDB" id="A0A839ZF99"/>
<accession>A0A839ZF99</accession>